<dbReference type="GO" id="GO:0032259">
    <property type="term" value="P:methylation"/>
    <property type="evidence" value="ECO:0007669"/>
    <property type="project" value="UniProtKB-KW"/>
</dbReference>
<feature type="domain" description="Methyltransferase" evidence="1">
    <location>
        <begin position="61"/>
        <end position="153"/>
    </location>
</feature>
<dbReference type="GO" id="GO:0008168">
    <property type="term" value="F:methyltransferase activity"/>
    <property type="evidence" value="ECO:0007669"/>
    <property type="project" value="UniProtKB-KW"/>
</dbReference>
<gene>
    <name evidence="2" type="ORF">FIBSPDRAFT_935287</name>
</gene>
<dbReference type="STRING" id="436010.A0A166E336"/>
<dbReference type="InterPro" id="IPR029063">
    <property type="entry name" value="SAM-dependent_MTases_sf"/>
</dbReference>
<dbReference type="PANTHER" id="PTHR43591">
    <property type="entry name" value="METHYLTRANSFERASE"/>
    <property type="match status" value="1"/>
</dbReference>
<keyword evidence="3" id="KW-1185">Reference proteome</keyword>
<dbReference type="CDD" id="cd02440">
    <property type="entry name" value="AdoMet_MTases"/>
    <property type="match status" value="1"/>
</dbReference>
<keyword evidence="2" id="KW-0808">Transferase</keyword>
<dbReference type="EMBL" id="KV417606">
    <property type="protein sequence ID" value="KZP15341.1"/>
    <property type="molecule type" value="Genomic_DNA"/>
</dbReference>
<accession>A0A166E336</accession>
<dbReference type="Proteomes" id="UP000076532">
    <property type="component" value="Unassembled WGS sequence"/>
</dbReference>
<evidence type="ECO:0000313" key="3">
    <source>
        <dbReference type="Proteomes" id="UP000076532"/>
    </source>
</evidence>
<name>A0A166E336_9AGAM</name>
<reference evidence="2 3" key="1">
    <citation type="journal article" date="2016" name="Mol. Biol. Evol.">
        <title>Comparative Genomics of Early-Diverging Mushroom-Forming Fungi Provides Insights into the Origins of Lignocellulose Decay Capabilities.</title>
        <authorList>
            <person name="Nagy L.G."/>
            <person name="Riley R."/>
            <person name="Tritt A."/>
            <person name="Adam C."/>
            <person name="Daum C."/>
            <person name="Floudas D."/>
            <person name="Sun H."/>
            <person name="Yadav J.S."/>
            <person name="Pangilinan J."/>
            <person name="Larsson K.H."/>
            <person name="Matsuura K."/>
            <person name="Barry K."/>
            <person name="Labutti K."/>
            <person name="Kuo R."/>
            <person name="Ohm R.A."/>
            <person name="Bhattacharya S.S."/>
            <person name="Shirouzu T."/>
            <person name="Yoshinaga Y."/>
            <person name="Martin F.M."/>
            <person name="Grigoriev I.V."/>
            <person name="Hibbett D.S."/>
        </authorList>
    </citation>
    <scope>NUCLEOTIDE SEQUENCE [LARGE SCALE GENOMIC DNA]</scope>
    <source>
        <strain evidence="2 3">CBS 109695</strain>
    </source>
</reference>
<sequence length="288" mass="31330">MDTPSDNGIQHNARIQVSSNYIFPADHAEGKRLDDQHGALKAAFENRLNLTPVVLKPGDRVLDSGTGAGTWLLDFAKEVPDTVSIYGVDISPLLFPHDPPQNVQFLAASVTQLPAAWTSTFALVNQRLLFAGLSAAAWQAAFSEMYRVLEPGGWVNLLELNCDLDHLDFEYGPAVKKTMTLVREIFRSADVLAGAAFHLAGWLEQAGFTNIHTEMRRLPTSGDGGKHVRERVCAGYMAMKASALKAGGFGLVQNEAEYDSLLQAYGEELRVTDGAAQQAYVIIAQKPS</sequence>
<dbReference type="Gene3D" id="3.40.50.150">
    <property type="entry name" value="Vaccinia Virus protein VP39"/>
    <property type="match status" value="1"/>
</dbReference>
<dbReference type="InterPro" id="IPR041698">
    <property type="entry name" value="Methyltransf_25"/>
</dbReference>
<evidence type="ECO:0000313" key="2">
    <source>
        <dbReference type="EMBL" id="KZP15341.1"/>
    </source>
</evidence>
<evidence type="ECO:0000259" key="1">
    <source>
        <dbReference type="Pfam" id="PF13649"/>
    </source>
</evidence>
<proteinExistence type="predicted"/>
<organism evidence="2 3">
    <name type="scientific">Athelia psychrophila</name>
    <dbReference type="NCBI Taxonomy" id="1759441"/>
    <lineage>
        <taxon>Eukaryota</taxon>
        <taxon>Fungi</taxon>
        <taxon>Dikarya</taxon>
        <taxon>Basidiomycota</taxon>
        <taxon>Agaricomycotina</taxon>
        <taxon>Agaricomycetes</taxon>
        <taxon>Agaricomycetidae</taxon>
        <taxon>Atheliales</taxon>
        <taxon>Atheliaceae</taxon>
        <taxon>Athelia</taxon>
    </lineage>
</organism>
<protein>
    <submittedName>
        <fullName evidence="2">S-adenosyl-L-methionine-dependent methyltransferase</fullName>
    </submittedName>
</protein>
<keyword evidence="2" id="KW-0489">Methyltransferase</keyword>
<dbReference type="AlphaFoldDB" id="A0A166E336"/>
<dbReference type="OrthoDB" id="184880at2759"/>
<dbReference type="Pfam" id="PF13649">
    <property type="entry name" value="Methyltransf_25"/>
    <property type="match status" value="1"/>
</dbReference>
<dbReference type="SUPFAM" id="SSF53335">
    <property type="entry name" value="S-adenosyl-L-methionine-dependent methyltransferases"/>
    <property type="match status" value="1"/>
</dbReference>
<dbReference type="PANTHER" id="PTHR43591:SF24">
    <property type="entry name" value="2-METHOXY-6-POLYPRENYL-1,4-BENZOQUINOL METHYLASE, MITOCHONDRIAL"/>
    <property type="match status" value="1"/>
</dbReference>